<evidence type="ECO:0000259" key="4">
    <source>
        <dbReference type="Pfam" id="PF03328"/>
    </source>
</evidence>
<accession>A0AAE3KWX0</accession>
<name>A0AAE3KWX0_9BACT</name>
<evidence type="ECO:0000313" key="6">
    <source>
        <dbReference type="Proteomes" id="UP001204144"/>
    </source>
</evidence>
<evidence type="ECO:0000256" key="3">
    <source>
        <dbReference type="ARBA" id="ARBA00023239"/>
    </source>
</evidence>
<proteinExistence type="inferred from homology"/>
<keyword evidence="6" id="KW-1185">Reference proteome</keyword>
<dbReference type="GO" id="GO:0046872">
    <property type="term" value="F:metal ion binding"/>
    <property type="evidence" value="ECO:0007669"/>
    <property type="project" value="UniProtKB-KW"/>
</dbReference>
<evidence type="ECO:0000256" key="2">
    <source>
        <dbReference type="ARBA" id="ARBA00022723"/>
    </source>
</evidence>
<dbReference type="InterPro" id="IPR050251">
    <property type="entry name" value="HpcH-HpaI_aldolase"/>
</dbReference>
<sequence length="262" mass="28452">MQNKIKQKWANGEAVTNAWISTPSSWSAEIMASVGFDVMTIDAQHGLAPDLTTMLPMLQAMEGSGTVPFVRLPDNNAAYIMRMLDAGVVGLICPMLDTAEETAAFVRAAKYYPKGNRSLGPTRSNVVYGEDYASHANDFTITLAMIETPDALKNIREMAKVPNLDGFYVGPWDLSMSLGFKRLADFQDPSFLDILKEILAVATEHNLVAGIHAATPQNARLFADLGYKFVTMINDSSALKAIAKTTLAEFEGSGEKGKLGSY</sequence>
<evidence type="ECO:0000256" key="1">
    <source>
        <dbReference type="ARBA" id="ARBA00005568"/>
    </source>
</evidence>
<comment type="caution">
    <text evidence="5">The sequence shown here is derived from an EMBL/GenBank/DDBJ whole genome shotgun (WGS) entry which is preliminary data.</text>
</comment>
<dbReference type="GO" id="GO:0016832">
    <property type="term" value="F:aldehyde-lyase activity"/>
    <property type="evidence" value="ECO:0007669"/>
    <property type="project" value="TreeGrafter"/>
</dbReference>
<dbReference type="PANTHER" id="PTHR30502:SF0">
    <property type="entry name" value="PHOSPHOENOLPYRUVATE CARBOXYLASE FAMILY PROTEIN"/>
    <property type="match status" value="1"/>
</dbReference>
<dbReference type="RefSeq" id="WP_255037404.1">
    <property type="nucleotide sequence ID" value="NZ_RJUF01000033.1"/>
</dbReference>
<keyword evidence="2" id="KW-0479">Metal-binding</keyword>
<gene>
    <name evidence="5" type="ORF">EGI31_11740</name>
</gene>
<protein>
    <submittedName>
        <fullName evidence="5">2,4-dihydroxyhept-2-ene-1,7-dioic acid aldolase</fullName>
    </submittedName>
</protein>
<evidence type="ECO:0000313" key="5">
    <source>
        <dbReference type="EMBL" id="MCP9763630.1"/>
    </source>
</evidence>
<dbReference type="InterPro" id="IPR005000">
    <property type="entry name" value="Aldolase/citrate-lyase_domain"/>
</dbReference>
<comment type="similarity">
    <text evidence="1">Belongs to the HpcH/HpaI aldolase family.</text>
</comment>
<dbReference type="EMBL" id="RJUF01000033">
    <property type="protein sequence ID" value="MCP9763630.1"/>
    <property type="molecule type" value="Genomic_DNA"/>
</dbReference>
<reference evidence="5 6" key="1">
    <citation type="submission" date="2018-11" db="EMBL/GenBank/DDBJ databases">
        <title>Novel bacteria species description.</title>
        <authorList>
            <person name="Han J.-H."/>
        </authorList>
    </citation>
    <scope>NUCLEOTIDE SEQUENCE [LARGE SCALE GENOMIC DNA]</scope>
    <source>
        <strain evidence="5 6">KCTC23259</strain>
    </source>
</reference>
<organism evidence="5 6">
    <name type="scientific">Lacihabitans soyangensis</name>
    <dbReference type="NCBI Taxonomy" id="869394"/>
    <lineage>
        <taxon>Bacteria</taxon>
        <taxon>Pseudomonadati</taxon>
        <taxon>Bacteroidota</taxon>
        <taxon>Cytophagia</taxon>
        <taxon>Cytophagales</taxon>
        <taxon>Leadbetterellaceae</taxon>
        <taxon>Lacihabitans</taxon>
    </lineage>
</organism>
<dbReference type="PANTHER" id="PTHR30502">
    <property type="entry name" value="2-KETO-3-DEOXY-L-RHAMNONATE ALDOLASE"/>
    <property type="match status" value="1"/>
</dbReference>
<dbReference type="InterPro" id="IPR040442">
    <property type="entry name" value="Pyrv_kinase-like_dom_sf"/>
</dbReference>
<dbReference type="Proteomes" id="UP001204144">
    <property type="component" value="Unassembled WGS sequence"/>
</dbReference>
<dbReference type="GO" id="GO:0005737">
    <property type="term" value="C:cytoplasm"/>
    <property type="evidence" value="ECO:0007669"/>
    <property type="project" value="TreeGrafter"/>
</dbReference>
<dbReference type="SUPFAM" id="SSF51621">
    <property type="entry name" value="Phosphoenolpyruvate/pyruvate domain"/>
    <property type="match status" value="1"/>
</dbReference>
<dbReference type="Gene3D" id="3.20.20.60">
    <property type="entry name" value="Phosphoenolpyruvate-binding domains"/>
    <property type="match status" value="1"/>
</dbReference>
<dbReference type="InterPro" id="IPR015813">
    <property type="entry name" value="Pyrv/PenolPyrv_kinase-like_dom"/>
</dbReference>
<keyword evidence="3" id="KW-0456">Lyase</keyword>
<dbReference type="AlphaFoldDB" id="A0AAE3KWX0"/>
<feature type="domain" description="HpcH/HpaI aldolase/citrate lyase" evidence="4">
    <location>
        <begin position="19"/>
        <end position="232"/>
    </location>
</feature>
<dbReference type="Pfam" id="PF03328">
    <property type="entry name" value="HpcH_HpaI"/>
    <property type="match status" value="1"/>
</dbReference>